<dbReference type="Gene3D" id="3.40.50.720">
    <property type="entry name" value="NAD(P)-binding Rossmann-like Domain"/>
    <property type="match status" value="1"/>
</dbReference>
<dbReference type="PANTHER" id="PTHR43377:SF1">
    <property type="entry name" value="BILIVERDIN REDUCTASE A"/>
    <property type="match status" value="1"/>
</dbReference>
<keyword evidence="4" id="KW-1185">Reference proteome</keyword>
<dbReference type="InterPro" id="IPR051450">
    <property type="entry name" value="Gfo/Idh/MocA_Oxidoreductases"/>
</dbReference>
<evidence type="ECO:0000313" key="3">
    <source>
        <dbReference type="EMBL" id="GAA4175651.1"/>
    </source>
</evidence>
<dbReference type="Gene3D" id="3.30.360.10">
    <property type="entry name" value="Dihydrodipicolinate Reductase, domain 2"/>
    <property type="match status" value="1"/>
</dbReference>
<evidence type="ECO:0000259" key="2">
    <source>
        <dbReference type="Pfam" id="PF22725"/>
    </source>
</evidence>
<dbReference type="InterPro" id="IPR036291">
    <property type="entry name" value="NAD(P)-bd_dom_sf"/>
</dbReference>
<dbReference type="Pfam" id="PF01408">
    <property type="entry name" value="GFO_IDH_MocA"/>
    <property type="match status" value="1"/>
</dbReference>
<dbReference type="EMBL" id="BAAAZK010000006">
    <property type="protein sequence ID" value="GAA4175651.1"/>
    <property type="molecule type" value="Genomic_DNA"/>
</dbReference>
<evidence type="ECO:0000259" key="1">
    <source>
        <dbReference type="Pfam" id="PF01408"/>
    </source>
</evidence>
<comment type="caution">
    <text evidence="3">The sequence shown here is derived from an EMBL/GenBank/DDBJ whole genome shotgun (WGS) entry which is preliminary data.</text>
</comment>
<dbReference type="SUPFAM" id="SSF55347">
    <property type="entry name" value="Glyceraldehyde-3-phosphate dehydrogenase-like, C-terminal domain"/>
    <property type="match status" value="1"/>
</dbReference>
<gene>
    <name evidence="3" type="ORF">GCM10022218_21680</name>
</gene>
<dbReference type="PANTHER" id="PTHR43377">
    <property type="entry name" value="BILIVERDIN REDUCTASE A"/>
    <property type="match status" value="1"/>
</dbReference>
<proteinExistence type="predicted"/>
<sequence length="302" mass="34962">MKILFVGLGAIARKHIKAIRQIVPDAVIYALRRNRLSTIEEGVVNVFDLGEVSEIDFVIISNPTSEHESTIRTLLHLNVPLFIEKPLFHNLNQDKLVQSVLDKGISTYVACNLRFLDCLVFVHKFIKGKRVNEVNVYCGSYLPNWRPNVDFRKVYSANKEMGGGVHIDLIHEIDYLVWLFGFPKLTKKEFSNVSSLNISAYDYANYLMLYDDFAANIVLNYYRRSPRRSLEIICEEGECTVDLLKNEVRWNGELIFSSKQTIVDTYQPQMEFFIQNVMQRSKEKGFNDIVEAYNILKICLED</sequence>
<evidence type="ECO:0000313" key="4">
    <source>
        <dbReference type="Proteomes" id="UP001500167"/>
    </source>
</evidence>
<feature type="domain" description="GFO/IDH/MocA-like oxidoreductase" evidence="2">
    <location>
        <begin position="130"/>
        <end position="238"/>
    </location>
</feature>
<dbReference type="InterPro" id="IPR055170">
    <property type="entry name" value="GFO_IDH_MocA-like_dom"/>
</dbReference>
<accession>A0ABP8A1H7</accession>
<dbReference type="InterPro" id="IPR000683">
    <property type="entry name" value="Gfo/Idh/MocA-like_OxRdtase_N"/>
</dbReference>
<dbReference type="RefSeq" id="WP_346086124.1">
    <property type="nucleotide sequence ID" value="NZ_BAAAZK010000006.1"/>
</dbReference>
<organism evidence="3 4">
    <name type="scientific">Sphingobacterium ginsenosidimutans</name>
    <dbReference type="NCBI Taxonomy" id="687845"/>
    <lineage>
        <taxon>Bacteria</taxon>
        <taxon>Pseudomonadati</taxon>
        <taxon>Bacteroidota</taxon>
        <taxon>Sphingobacteriia</taxon>
        <taxon>Sphingobacteriales</taxon>
        <taxon>Sphingobacteriaceae</taxon>
        <taxon>Sphingobacterium</taxon>
    </lineage>
</organism>
<name>A0ABP8A1H7_9SPHI</name>
<dbReference type="SUPFAM" id="SSF51735">
    <property type="entry name" value="NAD(P)-binding Rossmann-fold domains"/>
    <property type="match status" value="1"/>
</dbReference>
<protein>
    <submittedName>
        <fullName evidence="3">Dehydrogenase</fullName>
    </submittedName>
</protein>
<dbReference type="Proteomes" id="UP001500167">
    <property type="component" value="Unassembled WGS sequence"/>
</dbReference>
<dbReference type="Pfam" id="PF22725">
    <property type="entry name" value="GFO_IDH_MocA_C3"/>
    <property type="match status" value="1"/>
</dbReference>
<feature type="domain" description="Gfo/Idh/MocA-like oxidoreductase N-terminal" evidence="1">
    <location>
        <begin position="1"/>
        <end position="97"/>
    </location>
</feature>
<reference evidence="4" key="1">
    <citation type="journal article" date="2019" name="Int. J. Syst. Evol. Microbiol.">
        <title>The Global Catalogue of Microorganisms (GCM) 10K type strain sequencing project: providing services to taxonomists for standard genome sequencing and annotation.</title>
        <authorList>
            <consortium name="The Broad Institute Genomics Platform"/>
            <consortium name="The Broad Institute Genome Sequencing Center for Infectious Disease"/>
            <person name="Wu L."/>
            <person name="Ma J."/>
        </authorList>
    </citation>
    <scope>NUCLEOTIDE SEQUENCE [LARGE SCALE GENOMIC DNA]</scope>
    <source>
        <strain evidence="4">JCM 16722</strain>
    </source>
</reference>